<dbReference type="AlphaFoldDB" id="A0A6I0LQY2"/>
<dbReference type="Pfam" id="PF25989">
    <property type="entry name" value="YknX_C"/>
    <property type="match status" value="1"/>
</dbReference>
<dbReference type="Pfam" id="PF25917">
    <property type="entry name" value="BSH_RND"/>
    <property type="match status" value="1"/>
</dbReference>
<organism evidence="7 8">
    <name type="scientific">Bacteroides uniformis</name>
    <dbReference type="NCBI Taxonomy" id="820"/>
    <lineage>
        <taxon>Bacteria</taxon>
        <taxon>Pseudomonadati</taxon>
        <taxon>Bacteroidota</taxon>
        <taxon>Bacteroidia</taxon>
        <taxon>Bacteroidales</taxon>
        <taxon>Bacteroidaceae</taxon>
        <taxon>Bacteroides</taxon>
    </lineage>
</organism>
<reference evidence="7 8" key="1">
    <citation type="journal article" date="2019" name="Nat. Med.">
        <title>A library of human gut bacterial isolates paired with longitudinal multiomics data enables mechanistic microbiome research.</title>
        <authorList>
            <person name="Poyet M."/>
            <person name="Groussin M."/>
            <person name="Gibbons S.M."/>
            <person name="Avila-Pacheco J."/>
            <person name="Jiang X."/>
            <person name="Kearney S.M."/>
            <person name="Perrotta A.R."/>
            <person name="Berdy B."/>
            <person name="Zhao S."/>
            <person name="Lieberman T.D."/>
            <person name="Swanson P.K."/>
            <person name="Smith M."/>
            <person name="Roesemann S."/>
            <person name="Alexander J.E."/>
            <person name="Rich S.A."/>
            <person name="Livny J."/>
            <person name="Vlamakis H."/>
            <person name="Clish C."/>
            <person name="Bullock K."/>
            <person name="Deik A."/>
            <person name="Scott J."/>
            <person name="Pierce K.A."/>
            <person name="Xavier R.J."/>
            <person name="Alm E.J."/>
        </authorList>
    </citation>
    <scope>NUCLEOTIDE SEQUENCE [LARGE SCALE GENOMIC DNA]</scope>
    <source>
        <strain evidence="7 8">BIOML-A3</strain>
    </source>
</reference>
<dbReference type="Gene3D" id="2.40.30.170">
    <property type="match status" value="1"/>
</dbReference>
<evidence type="ECO:0000256" key="3">
    <source>
        <dbReference type="SAM" id="SignalP"/>
    </source>
</evidence>
<evidence type="ECO:0000256" key="1">
    <source>
        <dbReference type="ARBA" id="ARBA00009477"/>
    </source>
</evidence>
<comment type="caution">
    <text evidence="7">The sequence shown here is derived from an EMBL/GenBank/DDBJ whole genome shotgun (WGS) entry which is preliminary data.</text>
</comment>
<comment type="similarity">
    <text evidence="1">Belongs to the membrane fusion protein (MFP) (TC 8.A.1) family.</text>
</comment>
<feature type="domain" description="Multidrug resistance protein MdtA-like barrel-sandwich hybrid" evidence="4">
    <location>
        <begin position="61"/>
        <end position="202"/>
    </location>
</feature>
<proteinExistence type="inferred from homology"/>
<keyword evidence="3" id="KW-0732">Signal</keyword>
<dbReference type="Proteomes" id="UP000487989">
    <property type="component" value="Unassembled WGS sequence"/>
</dbReference>
<dbReference type="EMBL" id="WCTJ01000004">
    <property type="protein sequence ID" value="KAB4257584.1"/>
    <property type="molecule type" value="Genomic_DNA"/>
</dbReference>
<evidence type="ECO:0000256" key="2">
    <source>
        <dbReference type="SAM" id="Coils"/>
    </source>
</evidence>
<dbReference type="Gene3D" id="1.10.287.470">
    <property type="entry name" value="Helix hairpin bin"/>
    <property type="match status" value="1"/>
</dbReference>
<dbReference type="PANTHER" id="PTHR30158:SF23">
    <property type="entry name" value="MULTIDRUG RESISTANCE PROTEIN MEXA"/>
    <property type="match status" value="1"/>
</dbReference>
<feature type="chain" id="PRO_5030152765" evidence="3">
    <location>
        <begin position="26"/>
        <end position="374"/>
    </location>
</feature>
<evidence type="ECO:0000259" key="5">
    <source>
        <dbReference type="Pfam" id="PF25944"/>
    </source>
</evidence>
<dbReference type="InterPro" id="IPR058637">
    <property type="entry name" value="YknX-like_C"/>
</dbReference>
<dbReference type="GO" id="GO:0022857">
    <property type="term" value="F:transmembrane transporter activity"/>
    <property type="evidence" value="ECO:0007669"/>
    <property type="project" value="InterPro"/>
</dbReference>
<evidence type="ECO:0000313" key="8">
    <source>
        <dbReference type="Proteomes" id="UP000487989"/>
    </source>
</evidence>
<feature type="domain" description="YknX-like C-terminal permuted SH3-like" evidence="6">
    <location>
        <begin position="300"/>
        <end position="367"/>
    </location>
</feature>
<feature type="domain" description="Multidrug resistance protein MdtA-like beta-barrel" evidence="5">
    <location>
        <begin position="211"/>
        <end position="292"/>
    </location>
</feature>
<dbReference type="Pfam" id="PF25944">
    <property type="entry name" value="Beta-barrel_RND"/>
    <property type="match status" value="1"/>
</dbReference>
<feature type="coiled-coil region" evidence="2">
    <location>
        <begin position="139"/>
        <end position="166"/>
    </location>
</feature>
<dbReference type="GO" id="GO:0030313">
    <property type="term" value="C:cell envelope"/>
    <property type="evidence" value="ECO:0007669"/>
    <property type="project" value="UniProtKB-SubCell"/>
</dbReference>
<protein>
    <submittedName>
        <fullName evidence="7">Efflux RND transporter periplasmic adaptor subunit</fullName>
    </submittedName>
</protein>
<dbReference type="InterPro" id="IPR006143">
    <property type="entry name" value="RND_pump_MFP"/>
</dbReference>
<dbReference type="GO" id="GO:0005886">
    <property type="term" value="C:plasma membrane"/>
    <property type="evidence" value="ECO:0007669"/>
    <property type="project" value="TreeGrafter"/>
</dbReference>
<evidence type="ECO:0000259" key="6">
    <source>
        <dbReference type="Pfam" id="PF25989"/>
    </source>
</evidence>
<dbReference type="RefSeq" id="WP_151882303.1">
    <property type="nucleotide sequence ID" value="NZ_WCTH01000006.1"/>
</dbReference>
<dbReference type="GO" id="GO:0046677">
    <property type="term" value="P:response to antibiotic"/>
    <property type="evidence" value="ECO:0007669"/>
    <property type="project" value="TreeGrafter"/>
</dbReference>
<gene>
    <name evidence="7" type="ORF">GAP48_03670</name>
</gene>
<name>A0A6I0LQY2_BACUN</name>
<sequence length="374" mass="40495">MKNRFLLFSMIGLCVLESFFLSSCADNRKAENMNVYSVQVLAPQSRSLTTAYSATIAGRQDVEIYPQVTGTLTRVCVEEGSIVRKGQILFVIDQVPYRAALNTARANVRAAKAGVENARLVYDSRKELFTEKVISEFDLKTAANALETAEAQLAQRQAEEDRAANDFSYTEVKSPSNGVVGVLPYRVGALVSAGSPRPLTTVSDNSEMFAYFSMSENRLLALTQQYGDMQKALAAMPSVELQLSNGSVFPAKGKIHSISGVIDRTTGSVTLKAVFPNEGRLLHSGATGNVLMSSVYANRIVIPQTATYELQDKRFAYKVVDGKAVAVQITVSSINNGKEFIVEDGLRAGDMIVTEGVGTLRDGMAVITGKEESL</sequence>
<dbReference type="NCBIfam" id="TIGR01730">
    <property type="entry name" value="RND_mfp"/>
    <property type="match status" value="1"/>
</dbReference>
<feature type="signal peptide" evidence="3">
    <location>
        <begin position="1"/>
        <end position="25"/>
    </location>
</feature>
<evidence type="ECO:0000313" key="7">
    <source>
        <dbReference type="EMBL" id="KAB4257584.1"/>
    </source>
</evidence>
<dbReference type="SUPFAM" id="SSF111369">
    <property type="entry name" value="HlyD-like secretion proteins"/>
    <property type="match status" value="1"/>
</dbReference>
<evidence type="ECO:0000259" key="4">
    <source>
        <dbReference type="Pfam" id="PF25917"/>
    </source>
</evidence>
<dbReference type="InterPro" id="IPR058626">
    <property type="entry name" value="MdtA-like_b-barrel"/>
</dbReference>
<dbReference type="InterPro" id="IPR058625">
    <property type="entry name" value="MdtA-like_BSH"/>
</dbReference>
<dbReference type="Gene3D" id="2.40.420.20">
    <property type="match status" value="1"/>
</dbReference>
<accession>A0A6I0LQY2</accession>
<keyword evidence="2" id="KW-0175">Coiled coil</keyword>
<dbReference type="PANTHER" id="PTHR30158">
    <property type="entry name" value="ACRA/E-RELATED COMPONENT OF DRUG EFFLUX TRANSPORTER"/>
    <property type="match status" value="1"/>
</dbReference>
<dbReference type="Gene3D" id="2.40.50.100">
    <property type="match status" value="1"/>
</dbReference>